<evidence type="ECO:0000259" key="1">
    <source>
        <dbReference type="Pfam" id="PF21688"/>
    </source>
</evidence>
<name>A0A9D1KTF8_9FIRM</name>
<dbReference type="Gene3D" id="3.50.50.60">
    <property type="entry name" value="FAD/NAD(P)-binding domain"/>
    <property type="match status" value="2"/>
</dbReference>
<feature type="domain" description="FAD-dependent protein C-terminal" evidence="1">
    <location>
        <begin position="281"/>
        <end position="475"/>
    </location>
</feature>
<dbReference type="SUPFAM" id="SSF51905">
    <property type="entry name" value="FAD/NAD(P)-binding domain"/>
    <property type="match status" value="1"/>
</dbReference>
<dbReference type="PIRSF" id="PIRSF038984">
    <property type="entry name" value="FAD_binding_protein"/>
    <property type="match status" value="1"/>
</dbReference>
<dbReference type="InterPro" id="IPR049516">
    <property type="entry name" value="FAD-depend_C"/>
</dbReference>
<protein>
    <submittedName>
        <fullName evidence="2">NAD(P)/FAD-dependent oxidoreductase</fullName>
    </submittedName>
</protein>
<dbReference type="InterPro" id="IPR028348">
    <property type="entry name" value="FAD-binding_protein"/>
</dbReference>
<proteinExistence type="predicted"/>
<dbReference type="Pfam" id="PF21688">
    <property type="entry name" value="FAD-depend_C"/>
    <property type="match status" value="1"/>
</dbReference>
<evidence type="ECO:0000313" key="2">
    <source>
        <dbReference type="EMBL" id="HIT95202.1"/>
    </source>
</evidence>
<sequence>MLLISNIMTPPGSGDEAAVEKALSKLGIKPGGIKEAYVYKSSLDARRRGEIHIVSTVAIRLSGDEKRLASHPPRGVSLQYRSDEDFTIQKGNKPCSTPVVVAGFGPAGIFAAGLLAHEGYRVIVLERGGAMDERVKAVESFWSRGELDTQCNVQFGEGGAGTFSDGKLTTRINDPLCRYVLDRFAEHGAPAETLRRAKPHIGTDLLRGVVCSMREEIIRNGGEIRFHSCLTGLDIHNGQLQAVEVNGEKLPCSRLILAVGHSARDTFEMLREAGVPMESKPFSVGVRIEHLQKDINRGLYGEMAESPFLPPGEYQLSHRENGRAVYTFCMCPGGLVVPAASEQGGVVTNGMSEYRRDRDNANAAVAVSVSSEDFGNDPLAGMLFQRQLEQQAFIAAGKNWRAPAADVGSFLEGKAGLKLGRVMPSYALGVEKVDFDRLFPSFVTGMLRTGLRVFDRKLPGFAAEDAILTGVETRTSSPVRIPRGEDYQSAVRGLYPCGEGAGYAGGIMSAAVDGLRVAGAIIAGYAE</sequence>
<reference evidence="2" key="2">
    <citation type="journal article" date="2021" name="PeerJ">
        <title>Extensive microbial diversity within the chicken gut microbiome revealed by metagenomics and culture.</title>
        <authorList>
            <person name="Gilroy R."/>
            <person name="Ravi A."/>
            <person name="Getino M."/>
            <person name="Pursley I."/>
            <person name="Horton D.L."/>
            <person name="Alikhan N.F."/>
            <person name="Baker D."/>
            <person name="Gharbi K."/>
            <person name="Hall N."/>
            <person name="Watson M."/>
            <person name="Adriaenssens E.M."/>
            <person name="Foster-Nyarko E."/>
            <person name="Jarju S."/>
            <person name="Secka A."/>
            <person name="Antonio M."/>
            <person name="Oren A."/>
            <person name="Chaudhuri R.R."/>
            <person name="La Ragione R."/>
            <person name="Hildebrand F."/>
            <person name="Pallen M.J."/>
        </authorList>
    </citation>
    <scope>NUCLEOTIDE SEQUENCE</scope>
    <source>
        <strain evidence="2">ChiBcec7-5410</strain>
    </source>
</reference>
<dbReference type="EMBL" id="DVLW01000232">
    <property type="protein sequence ID" value="HIT95202.1"/>
    <property type="molecule type" value="Genomic_DNA"/>
</dbReference>
<reference evidence="2" key="1">
    <citation type="submission" date="2020-10" db="EMBL/GenBank/DDBJ databases">
        <authorList>
            <person name="Gilroy R."/>
        </authorList>
    </citation>
    <scope>NUCLEOTIDE SEQUENCE</scope>
    <source>
        <strain evidence="2">ChiBcec7-5410</strain>
    </source>
</reference>
<dbReference type="PANTHER" id="PTHR42842:SF3">
    <property type="entry name" value="FAD_NAD(P)-BINDING OXIDOREDUCTASE FAMILY PROTEIN"/>
    <property type="match status" value="1"/>
</dbReference>
<accession>A0A9D1KTF8</accession>
<dbReference type="Gene3D" id="3.30.70.2700">
    <property type="match status" value="1"/>
</dbReference>
<gene>
    <name evidence="2" type="ORF">IAC43_08445</name>
</gene>
<dbReference type="Proteomes" id="UP000824160">
    <property type="component" value="Unassembled WGS sequence"/>
</dbReference>
<dbReference type="InterPro" id="IPR036188">
    <property type="entry name" value="FAD/NAD-bd_sf"/>
</dbReference>
<organism evidence="2 3">
    <name type="scientific">Candidatus Faecivivens stercoripullorum</name>
    <dbReference type="NCBI Taxonomy" id="2840805"/>
    <lineage>
        <taxon>Bacteria</taxon>
        <taxon>Bacillati</taxon>
        <taxon>Bacillota</taxon>
        <taxon>Clostridia</taxon>
        <taxon>Eubacteriales</taxon>
        <taxon>Oscillospiraceae</taxon>
        <taxon>Oscillospiraceae incertae sedis</taxon>
        <taxon>Candidatus Faecivivens</taxon>
    </lineage>
</organism>
<dbReference type="PANTHER" id="PTHR42842">
    <property type="entry name" value="FAD/NAD(P)-BINDING OXIDOREDUCTASE"/>
    <property type="match status" value="1"/>
</dbReference>
<dbReference type="AlphaFoldDB" id="A0A9D1KTF8"/>
<evidence type="ECO:0000313" key="3">
    <source>
        <dbReference type="Proteomes" id="UP000824160"/>
    </source>
</evidence>
<comment type="caution">
    <text evidence="2">The sequence shown here is derived from an EMBL/GenBank/DDBJ whole genome shotgun (WGS) entry which is preliminary data.</text>
</comment>